<dbReference type="Gene3D" id="2.30.240.10">
    <property type="entry name" value="At5g01610-like"/>
    <property type="match status" value="1"/>
</dbReference>
<dbReference type="InterPro" id="IPR007493">
    <property type="entry name" value="DUF538"/>
</dbReference>
<dbReference type="SUPFAM" id="SSF141562">
    <property type="entry name" value="At5g01610-like"/>
    <property type="match status" value="1"/>
</dbReference>
<name>A0A7I8KN84_SPIIN</name>
<feature type="chain" id="PRO_5029637988" evidence="1">
    <location>
        <begin position="20"/>
        <end position="170"/>
    </location>
</feature>
<protein>
    <submittedName>
        <fullName evidence="2">Uncharacterized protein</fullName>
    </submittedName>
</protein>
<accession>A0A7I8KN84</accession>
<dbReference type="InterPro" id="IPR036758">
    <property type="entry name" value="At5g01610-like"/>
</dbReference>
<gene>
    <name evidence="2" type="ORF">SI8410_07009943</name>
</gene>
<dbReference type="Proteomes" id="UP000663760">
    <property type="component" value="Chromosome 7"/>
</dbReference>
<dbReference type="PANTHER" id="PTHR31676:SF96">
    <property type="entry name" value="EXPRESSED PROTEIN"/>
    <property type="match status" value="1"/>
</dbReference>
<dbReference type="OrthoDB" id="622488at2759"/>
<dbReference type="PANTHER" id="PTHR31676">
    <property type="entry name" value="T31J12.3 PROTEIN-RELATED"/>
    <property type="match status" value="1"/>
</dbReference>
<reference evidence="2" key="1">
    <citation type="submission" date="2020-02" db="EMBL/GenBank/DDBJ databases">
        <authorList>
            <person name="Scholz U."/>
            <person name="Mascher M."/>
            <person name="Fiebig A."/>
        </authorList>
    </citation>
    <scope>NUCLEOTIDE SEQUENCE</scope>
</reference>
<proteinExistence type="predicted"/>
<keyword evidence="3" id="KW-1185">Reference proteome</keyword>
<evidence type="ECO:0000313" key="2">
    <source>
        <dbReference type="EMBL" id="CAA7399273.1"/>
    </source>
</evidence>
<evidence type="ECO:0000313" key="3">
    <source>
        <dbReference type="Proteomes" id="UP000663760"/>
    </source>
</evidence>
<sequence length="170" mass="18289">MPTTHLFVFFICFILLMGSLKPSPRPLLSSSSSAAGGDANPSAHDLLVRFGLPRGLLPGNVVNYTVSEDGEFSVELATPCYIQFSDLAYYHRAIRGRISPGLISGVSGIQAKKFLIWVTISSVAADEEHSTVRFSNGVITESLPTADFADVRHCEKWVSSSHSLASDDAA</sequence>
<dbReference type="AlphaFoldDB" id="A0A7I8KN84"/>
<dbReference type="Pfam" id="PF04398">
    <property type="entry name" value="DUF538"/>
    <property type="match status" value="1"/>
</dbReference>
<feature type="signal peptide" evidence="1">
    <location>
        <begin position="1"/>
        <end position="19"/>
    </location>
</feature>
<evidence type="ECO:0000256" key="1">
    <source>
        <dbReference type="SAM" id="SignalP"/>
    </source>
</evidence>
<keyword evidence="1" id="KW-0732">Signal</keyword>
<dbReference type="EMBL" id="LR746270">
    <property type="protein sequence ID" value="CAA7399273.1"/>
    <property type="molecule type" value="Genomic_DNA"/>
</dbReference>
<organism evidence="2 3">
    <name type="scientific">Spirodela intermedia</name>
    <name type="common">Intermediate duckweed</name>
    <dbReference type="NCBI Taxonomy" id="51605"/>
    <lineage>
        <taxon>Eukaryota</taxon>
        <taxon>Viridiplantae</taxon>
        <taxon>Streptophyta</taxon>
        <taxon>Embryophyta</taxon>
        <taxon>Tracheophyta</taxon>
        <taxon>Spermatophyta</taxon>
        <taxon>Magnoliopsida</taxon>
        <taxon>Liliopsida</taxon>
        <taxon>Araceae</taxon>
        <taxon>Lemnoideae</taxon>
        <taxon>Spirodela</taxon>
    </lineage>
</organism>